<sequence length="707" mass="80106">MALKFLPDQKTATGHLSLYTCWQSHAHTERYIYVYIPLFSWKNIPYLANHILNMETTSQETLRIQEDNFLLMASLHKAAVEGNIEEFKKQGNIILDQVLTPKGNTTLHIHITARPKPAKPRNNILTKMVLTKKSEEVVPGTNFVEDVLEMCPVLLWKANTKGETPLHVAATHGHADIVRILIAESKKPHHNNHPEEGVAATRRMLGMTNETKDTALHEAVRYNQVNVVEILSREDPELMYDANNAGETPLYLAAERGYEDVVEHILLTCKSPADHGPMGRTALHAALFDRHGKTAKILLEYKRSLTSKADDKGWLPLHMAAHLGYYHHVKELLNADKSAAYKADNEGKTALHVAAGRGKVRVMQELVDSCPGCWELVDNKGCNVFHFALDSKNKSAIQLLLDNPLLGNLVNEKDNQGNTPLLHLAASGYHMKSFVCHPKVDKLVFNHQNFNAVDIICPDYFLSSNQLSFLRCFFSVKGEERWRHIVPGGDEEKKESDVVNYKDRKDKKKSQEEKLEKYMKESRESHLVVAALIATVTFTSGITLPGGYINEEGPDEGTSVLVLTRNKAFQAFVILNTIAMIFSSCAVFLHLFVSTVTNRVYGFRLWQLSFLFIIYAMVAMVLAFIMGMYAVLYRARELAISACAIGGLFLFIFICSDPLGFSGRMVDLWRRMVIEIRKQLRYEFGGIILRQRIRAKEQHFFLCRRRT</sequence>
<keyword evidence="2" id="KW-1185">Reference proteome</keyword>
<dbReference type="EMBL" id="CM051399">
    <property type="protein sequence ID" value="KAJ4717370.1"/>
    <property type="molecule type" value="Genomic_DNA"/>
</dbReference>
<dbReference type="Proteomes" id="UP001164539">
    <property type="component" value="Chromosome 6"/>
</dbReference>
<accession>A0ACC1Y0X3</accession>
<evidence type="ECO:0000313" key="2">
    <source>
        <dbReference type="Proteomes" id="UP001164539"/>
    </source>
</evidence>
<gene>
    <name evidence="1" type="ORF">OWV82_012267</name>
</gene>
<reference evidence="1 2" key="1">
    <citation type="journal article" date="2023" name="Science">
        <title>Complex scaffold remodeling in plant triterpene biosynthesis.</title>
        <authorList>
            <person name="De La Pena R."/>
            <person name="Hodgson H."/>
            <person name="Liu J.C."/>
            <person name="Stephenson M.J."/>
            <person name="Martin A.C."/>
            <person name="Owen C."/>
            <person name="Harkess A."/>
            <person name="Leebens-Mack J."/>
            <person name="Jimenez L.E."/>
            <person name="Osbourn A."/>
            <person name="Sattely E.S."/>
        </authorList>
    </citation>
    <scope>NUCLEOTIDE SEQUENCE [LARGE SCALE GENOMIC DNA]</scope>
    <source>
        <strain evidence="2">cv. JPN11</strain>
        <tissue evidence="1">Leaf</tissue>
    </source>
</reference>
<comment type="caution">
    <text evidence="1">The sequence shown here is derived from an EMBL/GenBank/DDBJ whole genome shotgun (WGS) entry which is preliminary data.</text>
</comment>
<protein>
    <submittedName>
        <fullName evidence="1">Ankyrin repeat-containing-like protein</fullName>
    </submittedName>
</protein>
<proteinExistence type="predicted"/>
<organism evidence="1 2">
    <name type="scientific">Melia azedarach</name>
    <name type="common">Chinaberry tree</name>
    <dbReference type="NCBI Taxonomy" id="155640"/>
    <lineage>
        <taxon>Eukaryota</taxon>
        <taxon>Viridiplantae</taxon>
        <taxon>Streptophyta</taxon>
        <taxon>Embryophyta</taxon>
        <taxon>Tracheophyta</taxon>
        <taxon>Spermatophyta</taxon>
        <taxon>Magnoliopsida</taxon>
        <taxon>eudicotyledons</taxon>
        <taxon>Gunneridae</taxon>
        <taxon>Pentapetalae</taxon>
        <taxon>rosids</taxon>
        <taxon>malvids</taxon>
        <taxon>Sapindales</taxon>
        <taxon>Meliaceae</taxon>
        <taxon>Melia</taxon>
    </lineage>
</organism>
<evidence type="ECO:0000313" key="1">
    <source>
        <dbReference type="EMBL" id="KAJ4717370.1"/>
    </source>
</evidence>
<name>A0ACC1Y0X3_MELAZ</name>